<evidence type="ECO:0000313" key="8">
    <source>
        <dbReference type="Proteomes" id="UP001290455"/>
    </source>
</evidence>
<dbReference type="Gene3D" id="3.50.50.60">
    <property type="entry name" value="FAD/NAD(P)-binding domain"/>
    <property type="match status" value="1"/>
</dbReference>
<dbReference type="Gene3D" id="3.30.9.10">
    <property type="entry name" value="D-Amino Acid Oxidase, subunit A, domain 2"/>
    <property type="match status" value="1"/>
</dbReference>
<evidence type="ECO:0000256" key="5">
    <source>
        <dbReference type="ARBA" id="ARBA00023157"/>
    </source>
</evidence>
<accession>A0ABU5J3P4</accession>
<evidence type="ECO:0000313" key="7">
    <source>
        <dbReference type="EMBL" id="MDZ5474027.1"/>
    </source>
</evidence>
<proteinExistence type="predicted"/>
<evidence type="ECO:0000259" key="6">
    <source>
        <dbReference type="PROSITE" id="PS51296"/>
    </source>
</evidence>
<dbReference type="InterPro" id="IPR036188">
    <property type="entry name" value="FAD/NAD-bd_sf"/>
</dbReference>
<gene>
    <name evidence="7" type="ORF">SM124_20095</name>
</gene>
<name>A0ABU5J3P4_9BACI</name>
<organism evidence="7 8">
    <name type="scientific">Robertmurraya mangrovi</name>
    <dbReference type="NCBI Taxonomy" id="3098077"/>
    <lineage>
        <taxon>Bacteria</taxon>
        <taxon>Bacillati</taxon>
        <taxon>Bacillota</taxon>
        <taxon>Bacilli</taxon>
        <taxon>Bacillales</taxon>
        <taxon>Bacillaceae</taxon>
        <taxon>Robertmurraya</taxon>
    </lineage>
</organism>
<protein>
    <submittedName>
        <fullName evidence="7">FAD-dependent oxidoreductase</fullName>
    </submittedName>
</protein>
<dbReference type="SUPFAM" id="SSF51905">
    <property type="entry name" value="FAD/NAD(P)-binding domain"/>
    <property type="match status" value="1"/>
</dbReference>
<reference evidence="7 8" key="1">
    <citation type="submission" date="2023-11" db="EMBL/GenBank/DDBJ databases">
        <title>Bacillus jintuensis, isolated from a mudflat on the Beibu Gulf coast.</title>
        <authorList>
            <person name="Li M."/>
        </authorList>
    </citation>
    <scope>NUCLEOTIDE SEQUENCE [LARGE SCALE GENOMIC DNA]</scope>
    <source>
        <strain evidence="7 8">31A1R</strain>
    </source>
</reference>
<keyword evidence="3" id="KW-0408">Iron</keyword>
<dbReference type="CDD" id="cd03477">
    <property type="entry name" value="Rieske_YhfW_C"/>
    <property type="match status" value="1"/>
</dbReference>
<evidence type="ECO:0000256" key="2">
    <source>
        <dbReference type="ARBA" id="ARBA00022723"/>
    </source>
</evidence>
<keyword evidence="2" id="KW-0479">Metal-binding</keyword>
<dbReference type="InterPro" id="IPR038010">
    <property type="entry name" value="YhfW_C"/>
</dbReference>
<evidence type="ECO:0000256" key="1">
    <source>
        <dbReference type="ARBA" id="ARBA00022714"/>
    </source>
</evidence>
<dbReference type="InterPro" id="IPR006076">
    <property type="entry name" value="FAD-dep_OxRdtase"/>
</dbReference>
<feature type="domain" description="Rieske" evidence="6">
    <location>
        <begin position="422"/>
        <end position="508"/>
    </location>
</feature>
<dbReference type="PANTHER" id="PTHR13847:SF274">
    <property type="entry name" value="RIESKE 2FE-2S IRON-SULFUR PROTEIN YHFW-RELATED"/>
    <property type="match status" value="1"/>
</dbReference>
<dbReference type="InterPro" id="IPR005805">
    <property type="entry name" value="Rieske_Fe-S_prot_C"/>
</dbReference>
<sequence length="508" mass="56859">MTKNYQMPQFPEPYWRDMDLPIFNKLIEDTHYDVAIVGGGITGITTGYLLAKEGVKVAIIEAGRILNGTTGHTTAKITAQHGLIYDEFISHLGEEGARLYYDAATDALNFIRNTVKENNIECDFSEQEAFVYSVSDEYDQKVRKEAEAYEKLGINGGLVDGIPFNIETKSTLVMRDQAQFHPLKYLNSLVQSFLEAGGVIYENTTAMDINNGPETAVVLRNGKKITCKHLVAASHFPFCDKKGLYFARMYVERSYIIGVKTKKEFPGGMYLSADSPTRSLRSTPMDDGQLVLVSGDGHKTGQGVDTMKHYLALEEFSQNVFGIDEYLYRWSAQDMYTLDKVPYVGPITNDDPTILMATGYHKWGMTNGTQAAILLSDTILNKENRYSKLYDPSRFHADPDIKKFVSINADVAKHFVKGKLEFVPTKFEDISNDEGAVVMVNGERAGCYRDQDGTLHVVDTTCTHLGCEVEWNHGDRTWDCPCHGSRFSYDGEVVDGPAVHPLKKVDLE</sequence>
<dbReference type="Proteomes" id="UP001290455">
    <property type="component" value="Unassembled WGS sequence"/>
</dbReference>
<dbReference type="SUPFAM" id="SSF50022">
    <property type="entry name" value="ISP domain"/>
    <property type="match status" value="1"/>
</dbReference>
<dbReference type="RefSeq" id="WP_322448320.1">
    <property type="nucleotide sequence ID" value="NZ_JAXOFX010000019.1"/>
</dbReference>
<dbReference type="EMBL" id="JAXOFX010000019">
    <property type="protein sequence ID" value="MDZ5474027.1"/>
    <property type="molecule type" value="Genomic_DNA"/>
</dbReference>
<evidence type="ECO:0000256" key="3">
    <source>
        <dbReference type="ARBA" id="ARBA00023004"/>
    </source>
</evidence>
<dbReference type="Pfam" id="PF01266">
    <property type="entry name" value="DAO"/>
    <property type="match status" value="1"/>
</dbReference>
<dbReference type="InterPro" id="IPR036922">
    <property type="entry name" value="Rieske_2Fe-2S_sf"/>
</dbReference>
<comment type="caution">
    <text evidence="7">The sequence shown here is derived from an EMBL/GenBank/DDBJ whole genome shotgun (WGS) entry which is preliminary data.</text>
</comment>
<keyword evidence="5" id="KW-1015">Disulfide bond</keyword>
<keyword evidence="4" id="KW-0411">Iron-sulfur</keyword>
<dbReference type="InterPro" id="IPR017941">
    <property type="entry name" value="Rieske_2Fe-2S"/>
</dbReference>
<dbReference type="PANTHER" id="PTHR13847">
    <property type="entry name" value="SARCOSINE DEHYDROGENASE-RELATED"/>
    <property type="match status" value="1"/>
</dbReference>
<dbReference type="PRINTS" id="PR00162">
    <property type="entry name" value="RIESKE"/>
</dbReference>
<dbReference type="Pfam" id="PF00355">
    <property type="entry name" value="Rieske"/>
    <property type="match status" value="1"/>
</dbReference>
<keyword evidence="8" id="KW-1185">Reference proteome</keyword>
<evidence type="ECO:0000256" key="4">
    <source>
        <dbReference type="ARBA" id="ARBA00023014"/>
    </source>
</evidence>
<dbReference type="Gene3D" id="2.102.10.10">
    <property type="entry name" value="Rieske [2Fe-2S] iron-sulphur domain"/>
    <property type="match status" value="1"/>
</dbReference>
<dbReference type="PROSITE" id="PS51296">
    <property type="entry name" value="RIESKE"/>
    <property type="match status" value="1"/>
</dbReference>
<keyword evidence="1" id="KW-0001">2Fe-2S</keyword>